<feature type="compositionally biased region" description="Gly residues" evidence="11">
    <location>
        <begin position="345"/>
        <end position="354"/>
    </location>
</feature>
<reference evidence="16 17" key="1">
    <citation type="submission" date="2020-09" db="EMBL/GenBank/DDBJ databases">
        <title>Genome sequences of Mycetohabitans spp.</title>
        <authorList>
            <person name="Carter M.E."/>
            <person name="Carpenter S.C.D."/>
            <person name="Bogdanove A.J."/>
        </authorList>
    </citation>
    <scope>NUCLEOTIDE SEQUENCE [LARGE SCALE GENOMIC DNA]</scope>
    <source>
        <strain evidence="16 17">B12</strain>
    </source>
</reference>
<dbReference type="InterPro" id="IPR050810">
    <property type="entry name" value="Bact_Secretion_Sys_Channel"/>
</dbReference>
<evidence type="ECO:0000259" key="15">
    <source>
        <dbReference type="Pfam" id="PF21305"/>
    </source>
</evidence>
<evidence type="ECO:0000256" key="11">
    <source>
        <dbReference type="SAM" id="MobiDB-lite"/>
    </source>
</evidence>
<feature type="region of interest" description="Disordered" evidence="11">
    <location>
        <begin position="709"/>
        <end position="803"/>
    </location>
</feature>
<evidence type="ECO:0000256" key="12">
    <source>
        <dbReference type="SAM" id="SignalP"/>
    </source>
</evidence>
<evidence type="ECO:0000256" key="3">
    <source>
        <dbReference type="ARBA" id="ARBA00022448"/>
    </source>
</evidence>
<dbReference type="Proteomes" id="UP001493153">
    <property type="component" value="Chromosome"/>
</dbReference>
<evidence type="ECO:0000256" key="10">
    <source>
        <dbReference type="RuleBase" id="RU004004"/>
    </source>
</evidence>
<feature type="chain" id="PRO_5045860429" evidence="12">
    <location>
        <begin position="33"/>
        <end position="847"/>
    </location>
</feature>
<comment type="subcellular location">
    <subcellularLocation>
        <location evidence="1 10">Cell outer membrane</location>
    </subcellularLocation>
</comment>
<dbReference type="Pfam" id="PF03958">
    <property type="entry name" value="Secretin_N"/>
    <property type="match status" value="3"/>
</dbReference>
<evidence type="ECO:0000256" key="2">
    <source>
        <dbReference type="ARBA" id="ARBA00006980"/>
    </source>
</evidence>
<protein>
    <submittedName>
        <fullName evidence="16">Type II secretion system secretin GspD</fullName>
    </submittedName>
</protein>
<feature type="compositionally biased region" description="Low complexity" evidence="11">
    <location>
        <begin position="301"/>
        <end position="313"/>
    </location>
</feature>
<dbReference type="PANTHER" id="PTHR30332:SF24">
    <property type="entry name" value="SECRETIN GSPD-RELATED"/>
    <property type="match status" value="1"/>
</dbReference>
<keyword evidence="5" id="KW-0812">Transmembrane</keyword>
<dbReference type="InterPro" id="IPR038591">
    <property type="entry name" value="NolW-like_sf"/>
</dbReference>
<dbReference type="InterPro" id="IPR004846">
    <property type="entry name" value="T2SS/T3SS_dom"/>
</dbReference>
<evidence type="ECO:0000256" key="5">
    <source>
        <dbReference type="ARBA" id="ARBA00022692"/>
    </source>
</evidence>
<keyword evidence="17" id="KW-1185">Reference proteome</keyword>
<evidence type="ECO:0000256" key="8">
    <source>
        <dbReference type="ARBA" id="ARBA00023136"/>
    </source>
</evidence>
<evidence type="ECO:0000256" key="7">
    <source>
        <dbReference type="ARBA" id="ARBA00022927"/>
    </source>
</evidence>
<dbReference type="Pfam" id="PF21305">
    <property type="entry name" value="type_II_gspD_N0"/>
    <property type="match status" value="1"/>
</dbReference>
<dbReference type="NCBIfam" id="TIGR02517">
    <property type="entry name" value="type_II_gspD"/>
    <property type="match status" value="1"/>
</dbReference>
<dbReference type="PANTHER" id="PTHR30332">
    <property type="entry name" value="PROBABLE GENERAL SECRETION PATHWAY PROTEIN D"/>
    <property type="match status" value="1"/>
</dbReference>
<organism evidence="16 17">
    <name type="scientific">Mycetohabitans rhizoxinica</name>
    <dbReference type="NCBI Taxonomy" id="412963"/>
    <lineage>
        <taxon>Bacteria</taxon>
        <taxon>Pseudomonadati</taxon>
        <taxon>Pseudomonadota</taxon>
        <taxon>Betaproteobacteria</taxon>
        <taxon>Burkholderiales</taxon>
        <taxon>Burkholderiaceae</taxon>
        <taxon>Mycetohabitans</taxon>
    </lineage>
</organism>
<dbReference type="InterPro" id="IPR001775">
    <property type="entry name" value="GspD/PilQ"/>
</dbReference>
<keyword evidence="7" id="KW-0653">Protein transport</keyword>
<evidence type="ECO:0000256" key="9">
    <source>
        <dbReference type="ARBA" id="ARBA00023237"/>
    </source>
</evidence>
<sequence>MTQNRFPARRMARSLLVAGLIAAVLGASPARAQVTLNFVDADIDQVAKAIGAATNKTIIVDPRVKGQLNLVSEQPVPREQALKTLQSALRMQGFALVQDHGVLKVVPEADAKLQGVPTYIGNTTPARGDQVVTQVFQLRNESANNLLPVLRPLISPNNQVAAYPSNNTLVVTDYADNVRRIGQIIQGIDTSAGAQVQIVPLKNASAVDVAQQLGKLLDPGAIGGTDATLRVSVNADPRTNSVLLRAASPSRLAAAKSLIATLDAPTTQPGNIHVVPLRNAEAVRMAKTLRGMLGGSRGATGSESQSSGGKSDSFGGGLGSSTGVSGLPPLPSGSSSAMSRNPLSGSGGAGGFGSGQSRDQSFSDKESSNDDNAQGGIVQADPATNSLIITAPEPLYRNIRNVIDQLDQRRAQVYIEAVIVDMNATSGANLGIQWQGALLSNNGNNGVYGGSNFNANGSQSIVGLSATGAIVAQDPATAAAQIGPNNLLNNGLNIGLLHRFGKVFGLGGLLQALATSSDTNILSTPNLITLDNEEARIVVGQNVPVVTGSYATPTANTTTSVSAFNTFDRQDVGITLHIKPQISEGGVLKLQIYQEDSAVQQGTQSNPGGVSITKRSIQSTVLADDGEIIVLGGLIQDNYANGNSKVPWLGNIPVLGSLFRSESKTRTKSNLMVFLRPVIVRDQSTSSQLALDRYEYLRAEQAAYQSDNRIVKDRETPLLPPAPLGPNEGGGPAANNVFDLRSAYGRGGPHHGNGADARGNGAAATSASPSVDAPDASVGNADAPVGAPGASVGNADASVGAPDASVSNADALVGAPNASVSHAPAPVGASPAPASPADSTVAPGQHP</sequence>
<dbReference type="InterPro" id="IPR005644">
    <property type="entry name" value="NolW-like"/>
</dbReference>
<feature type="domain" description="GspD-like N0" evidence="15">
    <location>
        <begin position="36"/>
        <end position="105"/>
    </location>
</feature>
<evidence type="ECO:0000259" key="13">
    <source>
        <dbReference type="Pfam" id="PF00263"/>
    </source>
</evidence>
<keyword evidence="9" id="KW-0998">Cell outer membrane</keyword>
<accession>A0ABZ2Q170</accession>
<feature type="region of interest" description="Disordered" evidence="11">
    <location>
        <begin position="292"/>
        <end position="379"/>
    </location>
</feature>
<evidence type="ECO:0000313" key="16">
    <source>
        <dbReference type="EMBL" id="WXK38399.1"/>
    </source>
</evidence>
<dbReference type="InterPro" id="IPR049371">
    <property type="entry name" value="GspD-like_N0"/>
</dbReference>
<feature type="compositionally biased region" description="Low complexity" evidence="11">
    <location>
        <begin position="321"/>
        <end position="339"/>
    </location>
</feature>
<feature type="domain" description="NolW-like" evidence="14">
    <location>
        <begin position="273"/>
        <end position="412"/>
    </location>
</feature>
<evidence type="ECO:0000259" key="14">
    <source>
        <dbReference type="Pfam" id="PF03958"/>
    </source>
</evidence>
<dbReference type="PRINTS" id="PR00811">
    <property type="entry name" value="BCTERIALGSPD"/>
</dbReference>
<dbReference type="InterPro" id="IPR013356">
    <property type="entry name" value="T2SS_GspD"/>
</dbReference>
<comment type="similarity">
    <text evidence="2">Belongs to the bacterial secretin family. GSP D subfamily.</text>
</comment>
<dbReference type="Pfam" id="PF00263">
    <property type="entry name" value="Secretin"/>
    <property type="match status" value="1"/>
</dbReference>
<feature type="compositionally biased region" description="Low complexity" evidence="11">
    <location>
        <begin position="752"/>
        <end position="778"/>
    </location>
</feature>
<keyword evidence="3 10" id="KW-0813">Transport</keyword>
<name>A0ABZ2Q170_9BURK</name>
<keyword evidence="8" id="KW-0472">Membrane</keyword>
<dbReference type="Gene3D" id="3.30.1370.120">
    <property type="match status" value="3"/>
</dbReference>
<proteinExistence type="inferred from homology"/>
<evidence type="ECO:0000256" key="1">
    <source>
        <dbReference type="ARBA" id="ARBA00004442"/>
    </source>
</evidence>
<feature type="domain" description="NolW-like" evidence="14">
    <location>
        <begin position="196"/>
        <end position="268"/>
    </location>
</feature>
<dbReference type="EMBL" id="CP062176">
    <property type="protein sequence ID" value="WXK38399.1"/>
    <property type="molecule type" value="Genomic_DNA"/>
</dbReference>
<evidence type="ECO:0000313" key="17">
    <source>
        <dbReference type="Proteomes" id="UP001493153"/>
    </source>
</evidence>
<keyword evidence="4" id="KW-1134">Transmembrane beta strand</keyword>
<feature type="compositionally biased region" description="Low complexity" evidence="11">
    <location>
        <begin position="818"/>
        <end position="847"/>
    </location>
</feature>
<feature type="signal peptide" evidence="12">
    <location>
        <begin position="1"/>
        <end position="32"/>
    </location>
</feature>
<feature type="region of interest" description="Disordered" evidence="11">
    <location>
        <begin position="816"/>
        <end position="847"/>
    </location>
</feature>
<feature type="domain" description="Type II/III secretion system secretin-like" evidence="13">
    <location>
        <begin position="512"/>
        <end position="681"/>
    </location>
</feature>
<gene>
    <name evidence="16" type="primary">gspD</name>
    <name evidence="16" type="ORF">IHE29_03535</name>
</gene>
<evidence type="ECO:0000256" key="6">
    <source>
        <dbReference type="ARBA" id="ARBA00022729"/>
    </source>
</evidence>
<keyword evidence="6 12" id="KW-0732">Signal</keyword>
<feature type="domain" description="NolW-like" evidence="14">
    <location>
        <begin position="133"/>
        <end position="190"/>
    </location>
</feature>
<evidence type="ECO:0000256" key="4">
    <source>
        <dbReference type="ARBA" id="ARBA00022452"/>
    </source>
</evidence>